<dbReference type="Pfam" id="PF03016">
    <property type="entry name" value="Exostosin_GT47"/>
    <property type="match status" value="1"/>
</dbReference>
<dbReference type="PANTHER" id="PTHR11062:SF281">
    <property type="entry name" value="EXOSTOSIN-LIKE 2"/>
    <property type="match status" value="1"/>
</dbReference>
<protein>
    <submittedName>
        <fullName evidence="4">Exostosin family protein</fullName>
    </submittedName>
</protein>
<keyword evidence="2" id="KW-0472">Membrane</keyword>
<dbReference type="InParanoid" id="A2D7C8"/>
<name>A2D7C8_TRIV3</name>
<evidence type="ECO:0000313" key="4">
    <source>
        <dbReference type="EMBL" id="EAY23645.1"/>
    </source>
</evidence>
<comment type="similarity">
    <text evidence="1">Belongs to the glycosyltransferase 47 family.</text>
</comment>
<feature type="transmembrane region" description="Helical" evidence="2">
    <location>
        <begin position="12"/>
        <end position="29"/>
    </location>
</feature>
<dbReference type="eggNOG" id="KOG1021">
    <property type="taxonomic scope" value="Eukaryota"/>
</dbReference>
<dbReference type="GO" id="GO:0016757">
    <property type="term" value="F:glycosyltransferase activity"/>
    <property type="evidence" value="ECO:0007669"/>
    <property type="project" value="InterPro"/>
</dbReference>
<dbReference type="Proteomes" id="UP000001542">
    <property type="component" value="Unassembled WGS sequence"/>
</dbReference>
<dbReference type="OrthoDB" id="1924787at2759"/>
<dbReference type="VEuPathDB" id="TrichDB:TVAG_119820"/>
<keyword evidence="5" id="KW-1185">Reference proteome</keyword>
<dbReference type="RefSeq" id="XP_001276893.1">
    <property type="nucleotide sequence ID" value="XM_001276892.1"/>
</dbReference>
<evidence type="ECO:0000259" key="3">
    <source>
        <dbReference type="Pfam" id="PF03016"/>
    </source>
</evidence>
<keyword evidence="2" id="KW-0812">Transmembrane</keyword>
<evidence type="ECO:0000313" key="5">
    <source>
        <dbReference type="Proteomes" id="UP000001542"/>
    </source>
</evidence>
<gene>
    <name evidence="4" type="ORF">TVAG_119820</name>
</gene>
<dbReference type="AlphaFoldDB" id="A2D7C8"/>
<dbReference type="KEGG" id="tva:4720745"/>
<evidence type="ECO:0000256" key="1">
    <source>
        <dbReference type="ARBA" id="ARBA00010271"/>
    </source>
</evidence>
<dbReference type="STRING" id="5722.A2D7C8"/>
<feature type="domain" description="Exostosin GT47" evidence="3">
    <location>
        <begin position="53"/>
        <end position="343"/>
    </location>
</feature>
<dbReference type="PANTHER" id="PTHR11062">
    <property type="entry name" value="EXOSTOSIN HEPARAN SULFATE GLYCOSYLTRANSFERASE -RELATED"/>
    <property type="match status" value="1"/>
</dbReference>
<reference evidence="4" key="1">
    <citation type="submission" date="2006-10" db="EMBL/GenBank/DDBJ databases">
        <authorList>
            <person name="Amadeo P."/>
            <person name="Zhao Q."/>
            <person name="Wortman J."/>
            <person name="Fraser-Liggett C."/>
            <person name="Carlton J."/>
        </authorList>
    </citation>
    <scope>NUCLEOTIDE SEQUENCE</scope>
    <source>
        <strain evidence="4">G3</strain>
    </source>
</reference>
<dbReference type="EMBL" id="DS113177">
    <property type="protein sequence ID" value="EAY23645.1"/>
    <property type="molecule type" value="Genomic_DNA"/>
</dbReference>
<sequence>MACTRRRRVVGCLGYFIGIYFVIYMSLYARQFQVETELGSCFTKHYNYFVSKMPPLKIYLYNLSLPYQIKIAHHQYVQAIPGNLAHTTVFEYIVPKTIEYYKHRVYDPEDADLFYVPLYGAIFNQHREIGDIDKIILPQLREAGPYFDRSDGIDHAWTQMLFSHNNIPITPYHQHHLPSMITLGDLDYNYTVTNSRESLRNSNFPLTSNINQVDIIDSDNTRPITAFFIGQIELSGFDEQATPIRRGMAEEMHRIPHAVIINAKRYDPIHSVYNYNFSRMMLSSEYCIVPHGDGPTTKRLFDTFRTLCIPIVLSDQIRFPFENLFIDYSKVVIQIPAFHPEDIGVAMSLPNKKRRIELRANMLRLSDILAQKFTFKPESGDLMWAWLWVHYFKLATVAASKRRTLLASPYL</sequence>
<proteinExistence type="inferred from homology"/>
<dbReference type="InterPro" id="IPR004263">
    <property type="entry name" value="Exostosin"/>
</dbReference>
<organism evidence="4 5">
    <name type="scientific">Trichomonas vaginalis (strain ATCC PRA-98 / G3)</name>
    <dbReference type="NCBI Taxonomy" id="412133"/>
    <lineage>
        <taxon>Eukaryota</taxon>
        <taxon>Metamonada</taxon>
        <taxon>Parabasalia</taxon>
        <taxon>Trichomonadida</taxon>
        <taxon>Trichomonadidae</taxon>
        <taxon>Trichomonas</taxon>
    </lineage>
</organism>
<reference evidence="4" key="2">
    <citation type="journal article" date="2007" name="Science">
        <title>Draft genome sequence of the sexually transmitted pathogen Trichomonas vaginalis.</title>
        <authorList>
            <person name="Carlton J.M."/>
            <person name="Hirt R.P."/>
            <person name="Silva J.C."/>
            <person name="Delcher A.L."/>
            <person name="Schatz M."/>
            <person name="Zhao Q."/>
            <person name="Wortman J.R."/>
            <person name="Bidwell S.L."/>
            <person name="Alsmark U.C.M."/>
            <person name="Besteiro S."/>
            <person name="Sicheritz-Ponten T."/>
            <person name="Noel C.J."/>
            <person name="Dacks J.B."/>
            <person name="Foster P.G."/>
            <person name="Simillion C."/>
            <person name="Van de Peer Y."/>
            <person name="Miranda-Saavedra D."/>
            <person name="Barton G.J."/>
            <person name="Westrop G.D."/>
            <person name="Mueller S."/>
            <person name="Dessi D."/>
            <person name="Fiori P.L."/>
            <person name="Ren Q."/>
            <person name="Paulsen I."/>
            <person name="Zhang H."/>
            <person name="Bastida-Corcuera F.D."/>
            <person name="Simoes-Barbosa A."/>
            <person name="Brown M.T."/>
            <person name="Hayes R.D."/>
            <person name="Mukherjee M."/>
            <person name="Okumura C.Y."/>
            <person name="Schneider R."/>
            <person name="Smith A.J."/>
            <person name="Vanacova S."/>
            <person name="Villalvazo M."/>
            <person name="Haas B.J."/>
            <person name="Pertea M."/>
            <person name="Feldblyum T.V."/>
            <person name="Utterback T.R."/>
            <person name="Shu C.L."/>
            <person name="Osoegawa K."/>
            <person name="de Jong P.J."/>
            <person name="Hrdy I."/>
            <person name="Horvathova L."/>
            <person name="Zubacova Z."/>
            <person name="Dolezal P."/>
            <person name="Malik S.B."/>
            <person name="Logsdon J.M. Jr."/>
            <person name="Henze K."/>
            <person name="Gupta A."/>
            <person name="Wang C.C."/>
            <person name="Dunne R.L."/>
            <person name="Upcroft J.A."/>
            <person name="Upcroft P."/>
            <person name="White O."/>
            <person name="Salzberg S.L."/>
            <person name="Tang P."/>
            <person name="Chiu C.-H."/>
            <person name="Lee Y.-S."/>
            <person name="Embley T.M."/>
            <person name="Coombs G.H."/>
            <person name="Mottram J.C."/>
            <person name="Tachezy J."/>
            <person name="Fraser-Liggett C.M."/>
            <person name="Johnson P.J."/>
        </authorList>
    </citation>
    <scope>NUCLEOTIDE SEQUENCE [LARGE SCALE GENOMIC DNA]</scope>
    <source>
        <strain evidence="4">G3</strain>
    </source>
</reference>
<dbReference type="InterPro" id="IPR040911">
    <property type="entry name" value="Exostosin_GT47"/>
</dbReference>
<keyword evidence="2" id="KW-1133">Transmembrane helix</keyword>
<evidence type="ECO:0000256" key="2">
    <source>
        <dbReference type="SAM" id="Phobius"/>
    </source>
</evidence>
<dbReference type="VEuPathDB" id="TrichDB:TVAGG3_0992700"/>
<accession>A2D7C8</accession>